<sequence>MNKLNPPQVFETERLIVRKLKMSDAADIFHKYAKHPHLTKYVSWPTHKDIEDTNAFLAYALEAWEKGTDYAYAILLKNENELIGSTGFINEEGKVSIGYIINDQYSGKGYTTEAVIALNNWLKEQPEVYRIWAVCDMDNIASVRVLEKAGMEREGVLRNWCKFINQENRAKDCLCFVLNKD</sequence>
<evidence type="ECO:0000313" key="3">
    <source>
        <dbReference type="Proteomes" id="UP001172082"/>
    </source>
</evidence>
<feature type="domain" description="N-acetyltransferase" evidence="1">
    <location>
        <begin position="15"/>
        <end position="170"/>
    </location>
</feature>
<organism evidence="2 3">
    <name type="scientific">Splendidivirga corallicola</name>
    <dbReference type="NCBI Taxonomy" id="3051826"/>
    <lineage>
        <taxon>Bacteria</taxon>
        <taxon>Pseudomonadati</taxon>
        <taxon>Bacteroidota</taxon>
        <taxon>Cytophagia</taxon>
        <taxon>Cytophagales</taxon>
        <taxon>Splendidivirgaceae</taxon>
        <taxon>Splendidivirga</taxon>
    </lineage>
</organism>
<dbReference type="Gene3D" id="3.40.630.30">
    <property type="match status" value="1"/>
</dbReference>
<evidence type="ECO:0000259" key="1">
    <source>
        <dbReference type="PROSITE" id="PS51186"/>
    </source>
</evidence>
<dbReference type="SUPFAM" id="SSF55729">
    <property type="entry name" value="Acyl-CoA N-acyltransferases (Nat)"/>
    <property type="match status" value="1"/>
</dbReference>
<reference evidence="2" key="1">
    <citation type="submission" date="2023-06" db="EMBL/GenBank/DDBJ databases">
        <title>Genomic of Parafulvivirga corallium.</title>
        <authorList>
            <person name="Wang G."/>
        </authorList>
    </citation>
    <scope>NUCLEOTIDE SEQUENCE</scope>
    <source>
        <strain evidence="2">BMA10</strain>
    </source>
</reference>
<evidence type="ECO:0000313" key="2">
    <source>
        <dbReference type="EMBL" id="MDN5199835.1"/>
    </source>
</evidence>
<dbReference type="PANTHER" id="PTHR43792">
    <property type="entry name" value="GNAT FAMILY, PUTATIVE (AFU_ORTHOLOGUE AFUA_3G00765)-RELATED-RELATED"/>
    <property type="match status" value="1"/>
</dbReference>
<dbReference type="Proteomes" id="UP001172082">
    <property type="component" value="Unassembled WGS sequence"/>
</dbReference>
<dbReference type="Pfam" id="PF13302">
    <property type="entry name" value="Acetyltransf_3"/>
    <property type="match status" value="1"/>
</dbReference>
<keyword evidence="3" id="KW-1185">Reference proteome</keyword>
<proteinExistence type="predicted"/>
<comment type="caution">
    <text evidence="2">The sequence shown here is derived from an EMBL/GenBank/DDBJ whole genome shotgun (WGS) entry which is preliminary data.</text>
</comment>
<accession>A0ABT8KGK0</accession>
<dbReference type="RefSeq" id="WP_346749867.1">
    <property type="nucleotide sequence ID" value="NZ_JAUJEA010000001.1"/>
</dbReference>
<dbReference type="InterPro" id="IPR000182">
    <property type="entry name" value="GNAT_dom"/>
</dbReference>
<name>A0ABT8KGK0_9BACT</name>
<gene>
    <name evidence="2" type="ORF">QQ008_00635</name>
</gene>
<dbReference type="EMBL" id="JAUJEA010000001">
    <property type="protein sequence ID" value="MDN5199835.1"/>
    <property type="molecule type" value="Genomic_DNA"/>
</dbReference>
<dbReference type="InterPro" id="IPR051531">
    <property type="entry name" value="N-acetyltransferase"/>
</dbReference>
<protein>
    <submittedName>
        <fullName evidence="2">GNAT family N-acetyltransferase</fullName>
    </submittedName>
</protein>
<dbReference type="InterPro" id="IPR016181">
    <property type="entry name" value="Acyl_CoA_acyltransferase"/>
</dbReference>
<dbReference type="PROSITE" id="PS51186">
    <property type="entry name" value="GNAT"/>
    <property type="match status" value="1"/>
</dbReference>